<evidence type="ECO:0000256" key="3">
    <source>
        <dbReference type="ARBA" id="ARBA00023163"/>
    </source>
</evidence>
<dbReference type="CDD" id="cd06170">
    <property type="entry name" value="LuxR_C_like"/>
    <property type="match status" value="1"/>
</dbReference>
<keyword evidence="2" id="KW-0238">DNA-binding</keyword>
<evidence type="ECO:0000313" key="5">
    <source>
        <dbReference type="EMBL" id="MFC3205281.1"/>
    </source>
</evidence>
<keyword evidence="6" id="KW-1185">Reference proteome</keyword>
<keyword evidence="3" id="KW-0804">Transcription</keyword>
<dbReference type="Gene3D" id="1.10.10.10">
    <property type="entry name" value="Winged helix-like DNA-binding domain superfamily/Winged helix DNA-binding domain"/>
    <property type="match status" value="1"/>
</dbReference>
<comment type="caution">
    <text evidence="5">The sequence shown here is derived from an EMBL/GenBank/DDBJ whole genome shotgun (WGS) entry which is preliminary data.</text>
</comment>
<dbReference type="PANTHER" id="PTHR44688">
    <property type="entry name" value="DNA-BINDING TRANSCRIPTIONAL ACTIVATOR DEVR_DOSR"/>
    <property type="match status" value="1"/>
</dbReference>
<sequence length="261" mass="28267">MTHALASHADIREAAADLFSQDRNPFGAFSIGSRTHRVATIPDAVRLCRWIAMDINATGFGLFFASPSAERDRLVACFDSDYPSVSVATKFMSGAGGEDMVRHTRISTQPCWWSDDGVPGSDAAFRTLAWVDRTAPLVPGTTGIAFPVHADRGQCGLAVFFGPHIALQQDQLYEIHARCFTLFAGVALIRPGDAGRSRAISKRELECLKLTANGYTSEAIAKLLKLSVHTANQYLTQCAQKLNAVSRTQAVAKALRLGLIE</sequence>
<organism evidence="5 6">
    <name type="scientific">Aquamicrobium soli</name>
    <dbReference type="NCBI Taxonomy" id="1811518"/>
    <lineage>
        <taxon>Bacteria</taxon>
        <taxon>Pseudomonadati</taxon>
        <taxon>Pseudomonadota</taxon>
        <taxon>Alphaproteobacteria</taxon>
        <taxon>Hyphomicrobiales</taxon>
        <taxon>Phyllobacteriaceae</taxon>
        <taxon>Aquamicrobium</taxon>
    </lineage>
</organism>
<keyword evidence="1" id="KW-0805">Transcription regulation</keyword>
<reference evidence="6" key="1">
    <citation type="journal article" date="2019" name="Int. J. Syst. Evol. Microbiol.">
        <title>The Global Catalogue of Microorganisms (GCM) 10K type strain sequencing project: providing services to taxonomists for standard genome sequencing and annotation.</title>
        <authorList>
            <consortium name="The Broad Institute Genomics Platform"/>
            <consortium name="The Broad Institute Genome Sequencing Center for Infectious Disease"/>
            <person name="Wu L."/>
            <person name="Ma J."/>
        </authorList>
    </citation>
    <scope>NUCLEOTIDE SEQUENCE [LARGE SCALE GENOMIC DNA]</scope>
    <source>
        <strain evidence="6">KCTC 52165</strain>
    </source>
</reference>
<dbReference type="RefSeq" id="WP_378218604.1">
    <property type="nucleotide sequence ID" value="NZ_JBHRTK010000003.1"/>
</dbReference>
<evidence type="ECO:0000313" key="6">
    <source>
        <dbReference type="Proteomes" id="UP001595583"/>
    </source>
</evidence>
<dbReference type="SUPFAM" id="SSF75516">
    <property type="entry name" value="Pheromone-binding domain of LuxR-like quorum-sensing transcription factors"/>
    <property type="match status" value="1"/>
</dbReference>
<dbReference type="PROSITE" id="PS50043">
    <property type="entry name" value="HTH_LUXR_2"/>
    <property type="match status" value="1"/>
</dbReference>
<dbReference type="Proteomes" id="UP001595583">
    <property type="component" value="Unassembled WGS sequence"/>
</dbReference>
<dbReference type="InterPro" id="IPR016032">
    <property type="entry name" value="Sig_transdc_resp-reg_C-effctor"/>
</dbReference>
<dbReference type="Gene3D" id="3.30.450.80">
    <property type="entry name" value="Transcription factor LuxR-like, autoinducer-binding domain"/>
    <property type="match status" value="1"/>
</dbReference>
<dbReference type="PANTHER" id="PTHR44688:SF16">
    <property type="entry name" value="DNA-BINDING TRANSCRIPTIONAL ACTIVATOR DEVR_DOSR"/>
    <property type="match status" value="1"/>
</dbReference>
<evidence type="ECO:0000256" key="2">
    <source>
        <dbReference type="ARBA" id="ARBA00023125"/>
    </source>
</evidence>
<dbReference type="PRINTS" id="PR00038">
    <property type="entry name" value="HTHLUXR"/>
</dbReference>
<dbReference type="InterPro" id="IPR036693">
    <property type="entry name" value="TF_LuxR_autoind-bd_dom_sf"/>
</dbReference>
<dbReference type="SUPFAM" id="SSF46894">
    <property type="entry name" value="C-terminal effector domain of the bipartite response regulators"/>
    <property type="match status" value="1"/>
</dbReference>
<feature type="domain" description="HTH luxR-type" evidence="4">
    <location>
        <begin position="193"/>
        <end position="258"/>
    </location>
</feature>
<evidence type="ECO:0000256" key="1">
    <source>
        <dbReference type="ARBA" id="ARBA00023015"/>
    </source>
</evidence>
<dbReference type="InterPro" id="IPR000792">
    <property type="entry name" value="Tscrpt_reg_LuxR_C"/>
</dbReference>
<protein>
    <submittedName>
        <fullName evidence="5">Response regulator transcription factor</fullName>
    </submittedName>
</protein>
<name>A0ABV7KAE6_9HYPH</name>
<dbReference type="InterPro" id="IPR036388">
    <property type="entry name" value="WH-like_DNA-bd_sf"/>
</dbReference>
<dbReference type="EMBL" id="JBHRTK010000003">
    <property type="protein sequence ID" value="MFC3205281.1"/>
    <property type="molecule type" value="Genomic_DNA"/>
</dbReference>
<proteinExistence type="predicted"/>
<dbReference type="Pfam" id="PF00196">
    <property type="entry name" value="GerE"/>
    <property type="match status" value="1"/>
</dbReference>
<gene>
    <name evidence="5" type="ORF">ACFOHJ_03575</name>
</gene>
<dbReference type="SMART" id="SM00421">
    <property type="entry name" value="HTH_LUXR"/>
    <property type="match status" value="1"/>
</dbReference>
<evidence type="ECO:0000259" key="4">
    <source>
        <dbReference type="PROSITE" id="PS50043"/>
    </source>
</evidence>
<accession>A0ABV7KAE6</accession>